<feature type="compositionally biased region" description="Basic and acidic residues" evidence="1">
    <location>
        <begin position="114"/>
        <end position="124"/>
    </location>
</feature>
<feature type="region of interest" description="Disordered" evidence="1">
    <location>
        <begin position="114"/>
        <end position="159"/>
    </location>
</feature>
<sequence>MSSDTSGSDIYRSEPEEQVHHDKNAEPNRRNPKPIKSLYDILQDMKSSNASSETKTIKQLKEVIESGTECDVQTFAALASHPDGIPLDSSEHERDTRIRRYHLINDAYSTLSDATRRTHYDAQRRPSAPPTQEADPFEEAEEISQQPGGTGEANGDDDQQLREDAQFRDVFEGEMRENDLAEDGTNMPKPAFWSLIGGATGAALGFIFLGPPGIPPGTMIGSTAGNIRDARGMSVYEVYNSLDRGGKKNMLHKLQRKLFSPSAGE</sequence>
<gene>
    <name evidence="3" type="ORF">H634G_10732</name>
</gene>
<evidence type="ECO:0000259" key="2">
    <source>
        <dbReference type="PROSITE" id="PS50076"/>
    </source>
</evidence>
<dbReference type="InterPro" id="IPR001623">
    <property type="entry name" value="DnaJ_domain"/>
</dbReference>
<protein>
    <recommendedName>
        <fullName evidence="2">J domain-containing protein</fullName>
    </recommendedName>
</protein>
<dbReference type="Proteomes" id="UP000054544">
    <property type="component" value="Unassembled WGS sequence"/>
</dbReference>
<name>A0A0D9NJC3_METAN</name>
<accession>A0A0D9NJC3</accession>
<reference evidence="4" key="1">
    <citation type="journal article" date="2014" name="BMC Genomics">
        <title>The genome sequence of the biocontrol fungus Metarhizium anisopliae and comparative genomics of Metarhizium species.</title>
        <authorList>
            <person name="Pattemore J.A."/>
            <person name="Hane J.K."/>
            <person name="Williams A.H."/>
            <person name="Wilson B.A."/>
            <person name="Stodart B.J."/>
            <person name="Ash G.J."/>
        </authorList>
    </citation>
    <scope>NUCLEOTIDE SEQUENCE [LARGE SCALE GENOMIC DNA]</scope>
    <source>
        <strain evidence="4">BRIP 53293</strain>
    </source>
</reference>
<dbReference type="STRING" id="1291518.A0A0D9NJC3"/>
<evidence type="ECO:0000313" key="4">
    <source>
        <dbReference type="Proteomes" id="UP000054544"/>
    </source>
</evidence>
<dbReference type="PROSITE" id="PS00636">
    <property type="entry name" value="DNAJ_1"/>
    <property type="match status" value="1"/>
</dbReference>
<keyword evidence="4" id="KW-1185">Reference proteome</keyword>
<organism evidence="3 4">
    <name type="scientific">Metarhizium anisopliae BRIP 53293</name>
    <dbReference type="NCBI Taxonomy" id="1291518"/>
    <lineage>
        <taxon>Eukaryota</taxon>
        <taxon>Fungi</taxon>
        <taxon>Dikarya</taxon>
        <taxon>Ascomycota</taxon>
        <taxon>Pezizomycotina</taxon>
        <taxon>Sordariomycetes</taxon>
        <taxon>Hypocreomycetidae</taxon>
        <taxon>Hypocreales</taxon>
        <taxon>Clavicipitaceae</taxon>
        <taxon>Metarhizium</taxon>
    </lineage>
</organism>
<dbReference type="Gene3D" id="1.10.287.110">
    <property type="entry name" value="DnaJ domain"/>
    <property type="match status" value="1"/>
</dbReference>
<proteinExistence type="predicted"/>
<feature type="domain" description="J" evidence="2">
    <location>
        <begin position="37"/>
        <end position="124"/>
    </location>
</feature>
<dbReference type="OrthoDB" id="442087at2759"/>
<dbReference type="AlphaFoldDB" id="A0A0D9NJC3"/>
<dbReference type="EMBL" id="KE384766">
    <property type="protein sequence ID" value="KJK74001.1"/>
    <property type="molecule type" value="Genomic_DNA"/>
</dbReference>
<dbReference type="SUPFAM" id="SSF46565">
    <property type="entry name" value="Chaperone J-domain"/>
    <property type="match status" value="1"/>
</dbReference>
<feature type="region of interest" description="Disordered" evidence="1">
    <location>
        <begin position="1"/>
        <end position="36"/>
    </location>
</feature>
<dbReference type="PROSITE" id="PS50076">
    <property type="entry name" value="DNAJ_2"/>
    <property type="match status" value="1"/>
</dbReference>
<evidence type="ECO:0000313" key="3">
    <source>
        <dbReference type="EMBL" id="KJK74001.1"/>
    </source>
</evidence>
<dbReference type="InterPro" id="IPR018253">
    <property type="entry name" value="DnaJ_domain_CS"/>
</dbReference>
<feature type="compositionally biased region" description="Basic and acidic residues" evidence="1">
    <location>
        <begin position="11"/>
        <end position="29"/>
    </location>
</feature>
<evidence type="ECO:0000256" key="1">
    <source>
        <dbReference type="SAM" id="MobiDB-lite"/>
    </source>
</evidence>
<dbReference type="InterPro" id="IPR036869">
    <property type="entry name" value="J_dom_sf"/>
</dbReference>